<dbReference type="AlphaFoldDB" id="C1GKZ8"/>
<dbReference type="KEGG" id="pbn:PADG_08005"/>
<gene>
    <name evidence="1" type="ORF">PADG_08005</name>
</gene>
<keyword evidence="2" id="KW-1185">Reference proteome</keyword>
<evidence type="ECO:0000313" key="1">
    <source>
        <dbReference type="EMBL" id="EEH43185.1"/>
    </source>
</evidence>
<dbReference type="GeneID" id="22586384"/>
<name>C1GKZ8_PARBD</name>
<dbReference type="eggNOG" id="ENOG502RQVJ">
    <property type="taxonomic scope" value="Eukaryota"/>
</dbReference>
<protein>
    <submittedName>
        <fullName evidence="1">Uncharacterized protein</fullName>
    </submittedName>
</protein>
<reference evidence="1 2" key="1">
    <citation type="journal article" date="2011" name="PLoS Genet.">
        <title>Comparative genomic analysis of human fungal pathogens causing paracoccidioidomycosis.</title>
        <authorList>
            <person name="Desjardins C.A."/>
            <person name="Champion M.D."/>
            <person name="Holder J.W."/>
            <person name="Muszewska A."/>
            <person name="Goldberg J."/>
            <person name="Bailao A.M."/>
            <person name="Brigido M.M."/>
            <person name="Ferreira M.E."/>
            <person name="Garcia A.M."/>
            <person name="Grynberg M."/>
            <person name="Gujja S."/>
            <person name="Heiman D.I."/>
            <person name="Henn M.R."/>
            <person name="Kodira C.D."/>
            <person name="Leon-Narvaez H."/>
            <person name="Longo L.V."/>
            <person name="Ma L.J."/>
            <person name="Malavazi I."/>
            <person name="Matsuo A.L."/>
            <person name="Morais F.V."/>
            <person name="Pereira M."/>
            <person name="Rodriguez-Brito S."/>
            <person name="Sakthikumar S."/>
            <person name="Salem-Izacc S.M."/>
            <person name="Sykes S.M."/>
            <person name="Teixeira M.M."/>
            <person name="Vallejo M.C."/>
            <person name="Walter M.E."/>
            <person name="Yandava C."/>
            <person name="Young S."/>
            <person name="Zeng Q."/>
            <person name="Zucker J."/>
            <person name="Felipe M.S."/>
            <person name="Goldman G.H."/>
            <person name="Haas B.J."/>
            <person name="McEwen J.G."/>
            <person name="Nino-Vega G."/>
            <person name="Puccia R."/>
            <person name="San-Blas G."/>
            <person name="Soares C.M."/>
            <person name="Birren B.W."/>
            <person name="Cuomo C.A."/>
        </authorList>
    </citation>
    <scope>NUCLEOTIDE SEQUENCE [LARGE SCALE GENOMIC DNA]</scope>
    <source>
        <strain evidence="1 2">Pb18</strain>
    </source>
</reference>
<dbReference type="VEuPathDB" id="FungiDB:PADG_08005"/>
<evidence type="ECO:0000313" key="2">
    <source>
        <dbReference type="Proteomes" id="UP000001628"/>
    </source>
</evidence>
<dbReference type="RefSeq" id="XP_010763364.1">
    <property type="nucleotide sequence ID" value="XM_010765062.1"/>
</dbReference>
<proteinExistence type="predicted"/>
<dbReference type="Proteomes" id="UP000001628">
    <property type="component" value="Unassembled WGS sequence"/>
</dbReference>
<accession>C1GKZ8</accession>
<organism evidence="1 2">
    <name type="scientific">Paracoccidioides brasiliensis (strain Pb18)</name>
    <dbReference type="NCBI Taxonomy" id="502780"/>
    <lineage>
        <taxon>Eukaryota</taxon>
        <taxon>Fungi</taxon>
        <taxon>Dikarya</taxon>
        <taxon>Ascomycota</taxon>
        <taxon>Pezizomycotina</taxon>
        <taxon>Eurotiomycetes</taxon>
        <taxon>Eurotiomycetidae</taxon>
        <taxon>Onygenales</taxon>
        <taxon>Ajellomycetaceae</taxon>
        <taxon>Paracoccidioides</taxon>
    </lineage>
</organism>
<dbReference type="HOGENOM" id="CLU_1619558_0_0_1"/>
<dbReference type="InParanoid" id="C1GKZ8"/>
<sequence length="164" mass="17544">MKHGQQNLPHAENDHAKIAVLISAPSPPKILNGISQTSISRRCSKGVVSDVGSGDPSAAGRTKEIPSSGVLGQRRTFVAKDRHRGRMMMEDIIHWPMIASSSLFRQKGAPKAQTTTEISRVWSKKGEGNGIRLNFVAFLVAPHPGFLQASLLNTTSGVAPVSSP</sequence>
<dbReference type="EMBL" id="KN275969">
    <property type="protein sequence ID" value="EEH43185.1"/>
    <property type="molecule type" value="Genomic_DNA"/>
</dbReference>